<keyword evidence="1" id="KW-1133">Transmembrane helix</keyword>
<keyword evidence="1" id="KW-0812">Transmembrane</keyword>
<organism evidence="4">
    <name type="scientific">Rodentolepis nana</name>
    <name type="common">Dwarf tapeworm</name>
    <name type="synonym">Hymenolepis nana</name>
    <dbReference type="NCBI Taxonomy" id="102285"/>
    <lineage>
        <taxon>Eukaryota</taxon>
        <taxon>Metazoa</taxon>
        <taxon>Spiralia</taxon>
        <taxon>Lophotrochozoa</taxon>
        <taxon>Platyhelminthes</taxon>
        <taxon>Cestoda</taxon>
        <taxon>Eucestoda</taxon>
        <taxon>Cyclophyllidea</taxon>
        <taxon>Hymenolepididae</taxon>
        <taxon>Rodentolepis</taxon>
    </lineage>
</organism>
<name>A0A0R3T6V7_RODNA</name>
<keyword evidence="3" id="KW-1185">Reference proteome</keyword>
<dbReference type="PANTHER" id="PTHR10151:SF120">
    <property type="entry name" value="BIS(5'-ADENOSYL)-TRIPHOSPHATASE"/>
    <property type="match status" value="1"/>
</dbReference>
<dbReference type="WBParaSite" id="HNAJ_0000279501-mRNA-1">
    <property type="protein sequence ID" value="HNAJ_0000279501-mRNA-1"/>
    <property type="gene ID" value="HNAJ_0000279501"/>
</dbReference>
<dbReference type="SUPFAM" id="SSF53649">
    <property type="entry name" value="Alkaline phosphatase-like"/>
    <property type="match status" value="1"/>
</dbReference>
<dbReference type="GO" id="GO:0016787">
    <property type="term" value="F:hydrolase activity"/>
    <property type="evidence" value="ECO:0007669"/>
    <property type="project" value="UniProtKB-ARBA"/>
</dbReference>
<evidence type="ECO:0000256" key="1">
    <source>
        <dbReference type="SAM" id="Phobius"/>
    </source>
</evidence>
<evidence type="ECO:0000313" key="3">
    <source>
        <dbReference type="Proteomes" id="UP000278807"/>
    </source>
</evidence>
<keyword evidence="1" id="KW-0472">Membrane</keyword>
<reference evidence="2 3" key="2">
    <citation type="submission" date="2018-11" db="EMBL/GenBank/DDBJ databases">
        <authorList>
            <consortium name="Pathogen Informatics"/>
        </authorList>
    </citation>
    <scope>NUCLEOTIDE SEQUENCE [LARGE SCALE GENOMIC DNA]</scope>
</reference>
<dbReference type="OrthoDB" id="415411at2759"/>
<dbReference type="Gene3D" id="3.40.720.10">
    <property type="entry name" value="Alkaline Phosphatase, subunit A"/>
    <property type="match status" value="1"/>
</dbReference>
<proteinExistence type="predicted"/>
<feature type="transmembrane region" description="Helical" evidence="1">
    <location>
        <begin position="458"/>
        <end position="479"/>
    </location>
</feature>
<evidence type="ECO:0000313" key="2">
    <source>
        <dbReference type="EMBL" id="VDN98653.1"/>
    </source>
</evidence>
<reference evidence="4" key="1">
    <citation type="submission" date="2017-02" db="UniProtKB">
        <authorList>
            <consortium name="WormBaseParasite"/>
        </authorList>
    </citation>
    <scope>IDENTIFICATION</scope>
</reference>
<dbReference type="AlphaFoldDB" id="A0A0R3T6V7"/>
<dbReference type="EMBL" id="UZAE01001465">
    <property type="protein sequence ID" value="VDN98653.1"/>
    <property type="molecule type" value="Genomic_DNA"/>
</dbReference>
<gene>
    <name evidence="2" type="ORF">HNAJ_LOCUS2794</name>
</gene>
<dbReference type="PANTHER" id="PTHR10151">
    <property type="entry name" value="ECTONUCLEOTIDE PYROPHOSPHATASE/PHOSPHODIESTERASE"/>
    <property type="match status" value="1"/>
</dbReference>
<sequence>MKEQTNSKGSLIELDMDRSGFPYVCWIFLLYIEHTYSFGRNQKDKILLISAEYASYDIISSPDAHFPAFQFFLSESCFVNKITMQGFNTSADVHSAILSGGLYYPPSSNYATANKCDSIIHSKLSPNFEPLWLTNQRQGMKSGSFYWPDGFVSVNKSRPDFIAGINPTPRNAYFDIEKIHQWLHNPSITFISIYIPSQPTLRDSRFLSNYAEYVDGFLSTILSTIRKSPKLNCSVSVVFIGGTAVVNNRNDFEIVPIHKIFKHWPLSAFGNHFKQSSLLEFWPTPDELDGGDRLLLNAKNPDYLSCSTTEFRKRNPNLDVGLLPPYYLVAESGKLLEVSMDSYEQAITSLPQLSPFVLLWGKAFTTSPEVCGARQIESNEPNSPIQLYDIYPMICWALGIQQPWFNWGKLSRVKRYLKNQPLDKEIEEFEGRCRDWSKAKKGRIFGKKGGFVVQSLPILGGLIGALALFLAITLVVCALKYHRRHGSFHLISKNMASVRYRKYRSQRPWLGFGPTSNSRSHRGLLRNQSDSSRFALDESEEEEVLMYCDPLSARDEQRQRKENADVFIQMLHSPT</sequence>
<protein>
    <submittedName>
        <fullName evidence="4">NUC domain-containing protein</fullName>
    </submittedName>
</protein>
<dbReference type="InterPro" id="IPR017850">
    <property type="entry name" value="Alkaline_phosphatase_core_sf"/>
</dbReference>
<evidence type="ECO:0000313" key="4">
    <source>
        <dbReference type="WBParaSite" id="HNAJ_0000279501-mRNA-1"/>
    </source>
</evidence>
<dbReference type="Proteomes" id="UP000278807">
    <property type="component" value="Unassembled WGS sequence"/>
</dbReference>
<accession>A0A0R3T6V7</accession>